<evidence type="ECO:0000256" key="2">
    <source>
        <dbReference type="ARBA" id="ARBA00022679"/>
    </source>
</evidence>
<dbReference type="EMBL" id="QZAF01000067">
    <property type="protein sequence ID" value="THV74278.1"/>
    <property type="molecule type" value="Genomic_DNA"/>
</dbReference>
<evidence type="ECO:0000256" key="3">
    <source>
        <dbReference type="ARBA" id="ARBA00022723"/>
    </source>
</evidence>
<name>A0A4S8ST41_AURPU</name>
<dbReference type="InterPro" id="IPR051628">
    <property type="entry name" value="LUBAC_E3_Ligases"/>
</dbReference>
<comment type="caution">
    <text evidence="10">The sequence shown here is derived from an EMBL/GenBank/DDBJ whole genome shotgun (WGS) entry which is preliminary data.</text>
</comment>
<dbReference type="Proteomes" id="UP000304951">
    <property type="component" value="Unassembled WGS sequence"/>
</dbReference>
<keyword evidence="2" id="KW-0808">Transferase</keyword>
<organism evidence="10 11">
    <name type="scientific">Aureobasidium pullulans</name>
    <name type="common">Black yeast</name>
    <name type="synonym">Pullularia pullulans</name>
    <dbReference type="NCBI Taxonomy" id="5580"/>
    <lineage>
        <taxon>Eukaryota</taxon>
        <taxon>Fungi</taxon>
        <taxon>Dikarya</taxon>
        <taxon>Ascomycota</taxon>
        <taxon>Pezizomycotina</taxon>
        <taxon>Dothideomycetes</taxon>
        <taxon>Dothideomycetidae</taxon>
        <taxon>Dothideales</taxon>
        <taxon>Saccotheciaceae</taxon>
        <taxon>Aureobasidium</taxon>
    </lineage>
</organism>
<dbReference type="PROSITE" id="PS51873">
    <property type="entry name" value="TRIAD"/>
    <property type="match status" value="1"/>
</dbReference>
<feature type="region of interest" description="Disordered" evidence="8">
    <location>
        <begin position="138"/>
        <end position="189"/>
    </location>
</feature>
<dbReference type="CDD" id="cd20339">
    <property type="entry name" value="BRcat_RBR_RNF216"/>
    <property type="match status" value="1"/>
</dbReference>
<evidence type="ECO:0000256" key="4">
    <source>
        <dbReference type="ARBA" id="ARBA00022737"/>
    </source>
</evidence>
<dbReference type="PANTHER" id="PTHR22770:SF47">
    <property type="entry name" value="E3 UBIQUITIN-PROTEIN LIGASE RNF216"/>
    <property type="match status" value="1"/>
</dbReference>
<dbReference type="InterPro" id="IPR047545">
    <property type="entry name" value="BRcat_RBR_RNF216"/>
</dbReference>
<accession>A0A4S8ST41</accession>
<dbReference type="GO" id="GO:0008270">
    <property type="term" value="F:zinc ion binding"/>
    <property type="evidence" value="ECO:0007669"/>
    <property type="project" value="UniProtKB-KW"/>
</dbReference>
<keyword evidence="7" id="KW-0862">Zinc</keyword>
<gene>
    <name evidence="10" type="ORF">D6D28_02670</name>
</gene>
<dbReference type="InterPro" id="IPR047546">
    <property type="entry name" value="Rcat_RBR_RNF216"/>
</dbReference>
<dbReference type="InterPro" id="IPR044066">
    <property type="entry name" value="TRIAD_supradom"/>
</dbReference>
<dbReference type="GO" id="GO:0016740">
    <property type="term" value="F:transferase activity"/>
    <property type="evidence" value="ECO:0007669"/>
    <property type="project" value="UniProtKB-KW"/>
</dbReference>
<dbReference type="Pfam" id="PF26200">
    <property type="entry name" value="Rcat_RNF216"/>
    <property type="match status" value="1"/>
</dbReference>
<feature type="domain" description="RING-type" evidence="9">
    <location>
        <begin position="425"/>
        <end position="644"/>
    </location>
</feature>
<keyword evidence="4" id="KW-0677">Repeat</keyword>
<evidence type="ECO:0000256" key="6">
    <source>
        <dbReference type="ARBA" id="ARBA00022786"/>
    </source>
</evidence>
<keyword evidence="6" id="KW-0833">Ubl conjugation pathway</keyword>
<reference evidence="10 11" key="1">
    <citation type="submission" date="2018-10" db="EMBL/GenBank/DDBJ databases">
        <title>Fifty Aureobasidium pullulans genomes reveal a recombining polyextremotolerant generalist.</title>
        <authorList>
            <person name="Gostincar C."/>
            <person name="Turk M."/>
            <person name="Zajc J."/>
            <person name="Gunde-Cimerman N."/>
        </authorList>
    </citation>
    <scope>NUCLEOTIDE SEQUENCE [LARGE SCALE GENOMIC DNA]</scope>
    <source>
        <strain evidence="10 11">EXF-11900</strain>
    </source>
</reference>
<evidence type="ECO:0000256" key="8">
    <source>
        <dbReference type="SAM" id="MobiDB-lite"/>
    </source>
</evidence>
<comment type="pathway">
    <text evidence="1">Protein modification; protein ubiquitination.</text>
</comment>
<protein>
    <recommendedName>
        <fullName evidence="9">RING-type domain-containing protein</fullName>
    </recommendedName>
</protein>
<evidence type="ECO:0000259" key="9">
    <source>
        <dbReference type="PROSITE" id="PS51873"/>
    </source>
</evidence>
<evidence type="ECO:0000256" key="1">
    <source>
        <dbReference type="ARBA" id="ARBA00004906"/>
    </source>
</evidence>
<keyword evidence="3" id="KW-0479">Metal-binding</keyword>
<dbReference type="CDD" id="cd20353">
    <property type="entry name" value="Rcat_RBR_RNF216"/>
    <property type="match status" value="1"/>
</dbReference>
<proteinExistence type="predicted"/>
<sequence>MSPQDHTLGRHYSTATLHYHKHSDVIRVGQLVLIINISHVDLQNFPQLRRVSRYISSPAASIFSRAAALHTKSSIDRRPKRAYDVISINSGSSEDETIMFERPLKMARRNKTHRGLNYFKDDDDLQQHNMDDLMRAGPSVRNVRNSSPKHAQGHSATSPQTVDSSEHDFDPSFPFDYEDFPNAHDDEIPDPLDGIIMLHDLSPSPAPDFVPEPTTLDQIMEIVPDVCRTYAFELLVGQDDNVERVIEQLFDKPYPKASEVRAGLEAERQAELRAQKVAEEAEKANLLNPQYIFSGKMKDVIIEVLKDEFNTIPIKYIRETQKEKKHLYATYLALNEAKHADLRPYGKTPWRPLRDVNFQVLQGTKDQKANIPVLMEQFNAARRAAAEWNIQRRKSIAQKKLEEETAALKAQSEEKNLELAKASGKLAECAACFDEYPLNRVVRCNSADAHFVCFDCMKTYLESETGQSSFKLACPGGCGNTFGEFQLRLVPETHPQVDELMRLRQEHDIRTAGIEDVEGCPFCDFKTVCLPIEVDFEFHCQNEDCSVTSCRKCKEKTHIPESCEEFQRKRSKDAALGHRHKIEEARSKALIRNCNSCKRAFIKSEGCNKMTCPTCNNIQCYLCGANVTANYSHFQPPNPCPTFDEKLTIEARHDQEVKAAAEAAEAEVLRDHPELNKEHLHIKFSDSVTEAEKRVLAPPMPPPRQGAHIPNLLDGVLLRGQQAQDRRRAQRVDQPHRPGNILNRFQGLGAAVFGQPRAPGPVVDHLNPIRQEPQANVGAHDHYAPDMALHMNDNNHMQPRPAFDRYFGGNQAAPGDLDFANFAAQAGAEMPGVGNDFGFEVDFNQNWEGLQAFPAMPGMPAMPVVPPIPVRPAAHNPGMNLARDVVQNQIDHQYGNGNLLNMLGRPRQGNAAQVPAQAPIENNNPGQDNGYGFGW</sequence>
<dbReference type="AlphaFoldDB" id="A0A4S8ST41"/>
<dbReference type="PANTHER" id="PTHR22770">
    <property type="entry name" value="UBIQUITIN CONJUGATING ENZYME 7 INTERACTING PROTEIN-RELATED"/>
    <property type="match status" value="1"/>
</dbReference>
<evidence type="ECO:0000256" key="7">
    <source>
        <dbReference type="ARBA" id="ARBA00022833"/>
    </source>
</evidence>
<evidence type="ECO:0000256" key="5">
    <source>
        <dbReference type="ARBA" id="ARBA00022771"/>
    </source>
</evidence>
<dbReference type="SUPFAM" id="SSF57850">
    <property type="entry name" value="RING/U-box"/>
    <property type="match status" value="1"/>
</dbReference>
<evidence type="ECO:0000313" key="11">
    <source>
        <dbReference type="Proteomes" id="UP000304951"/>
    </source>
</evidence>
<dbReference type="Gene3D" id="1.20.120.1750">
    <property type="match status" value="1"/>
</dbReference>
<keyword evidence="5" id="KW-0863">Zinc-finger</keyword>
<evidence type="ECO:0000313" key="10">
    <source>
        <dbReference type="EMBL" id="THV74278.1"/>
    </source>
</evidence>
<feature type="compositionally biased region" description="Polar residues" evidence="8">
    <location>
        <begin position="142"/>
        <end position="163"/>
    </location>
</feature>